<evidence type="ECO:0000313" key="12">
    <source>
        <dbReference type="Proteomes" id="UP001165678"/>
    </source>
</evidence>
<dbReference type="Gene3D" id="1.10.1610.10">
    <property type="match status" value="1"/>
</dbReference>
<comment type="catalytic activity">
    <reaction evidence="9 10">
        <text>5,6-dimethylbenzimidazole + nicotinate beta-D-ribonucleotide = alpha-ribazole 5'-phosphate + nicotinate + H(+)</text>
        <dbReference type="Rhea" id="RHEA:11196"/>
        <dbReference type="ChEBI" id="CHEBI:15378"/>
        <dbReference type="ChEBI" id="CHEBI:15890"/>
        <dbReference type="ChEBI" id="CHEBI:32544"/>
        <dbReference type="ChEBI" id="CHEBI:57502"/>
        <dbReference type="ChEBI" id="CHEBI:57918"/>
        <dbReference type="EC" id="2.4.2.21"/>
    </reaction>
</comment>
<keyword evidence="6 10" id="KW-0328">Glycosyltransferase</keyword>
<dbReference type="NCBIfam" id="TIGR03160">
    <property type="entry name" value="cobT_DBIPRT"/>
    <property type="match status" value="1"/>
</dbReference>
<dbReference type="GO" id="GO:0009236">
    <property type="term" value="P:cobalamin biosynthetic process"/>
    <property type="evidence" value="ECO:0007669"/>
    <property type="project" value="UniProtKB-UniRule"/>
</dbReference>
<comment type="function">
    <text evidence="10">Catalyzes the synthesis of alpha-ribazole-5'-phosphate from nicotinate mononucleotide (NAMN) and 5,6-dimethylbenzimidazole (DMB).</text>
</comment>
<evidence type="ECO:0000256" key="6">
    <source>
        <dbReference type="ARBA" id="ARBA00022676"/>
    </source>
</evidence>
<dbReference type="CDD" id="cd02439">
    <property type="entry name" value="DMB-PRT_CobT"/>
    <property type="match status" value="1"/>
</dbReference>
<dbReference type="RefSeq" id="WP_265895532.1">
    <property type="nucleotide sequence ID" value="NZ_JAPIVE010000001.1"/>
</dbReference>
<dbReference type="PANTHER" id="PTHR43463">
    <property type="entry name" value="NICOTINATE-NUCLEOTIDE--DIMETHYLBENZIMIDAZOLE PHOSPHORIBOSYLTRANSFERASE"/>
    <property type="match status" value="1"/>
</dbReference>
<dbReference type="NCBIfam" id="NF000996">
    <property type="entry name" value="PRK00105.1"/>
    <property type="match status" value="1"/>
</dbReference>
<accession>A0AA42CT29</accession>
<dbReference type="Pfam" id="PF02277">
    <property type="entry name" value="DBI_PRT"/>
    <property type="match status" value="1"/>
</dbReference>
<dbReference type="PANTHER" id="PTHR43463:SF1">
    <property type="entry name" value="NICOTINATE-NUCLEOTIDE--DIMETHYLBENZIMIDAZOLE PHOSPHORIBOSYLTRANSFERASE"/>
    <property type="match status" value="1"/>
</dbReference>
<evidence type="ECO:0000256" key="5">
    <source>
        <dbReference type="ARBA" id="ARBA00022573"/>
    </source>
</evidence>
<dbReference type="Proteomes" id="UP001165678">
    <property type="component" value="Unassembled WGS sequence"/>
</dbReference>
<comment type="similarity">
    <text evidence="2 10">Belongs to the CobT family.</text>
</comment>
<organism evidence="11 12">
    <name type="scientific">Larsenimonas rhizosphaerae</name>
    <dbReference type="NCBI Taxonomy" id="2944682"/>
    <lineage>
        <taxon>Bacteria</taxon>
        <taxon>Pseudomonadati</taxon>
        <taxon>Pseudomonadota</taxon>
        <taxon>Gammaproteobacteria</taxon>
        <taxon>Oceanospirillales</taxon>
        <taxon>Halomonadaceae</taxon>
        <taxon>Larsenimonas</taxon>
    </lineage>
</organism>
<reference evidence="11" key="1">
    <citation type="submission" date="2022-11" db="EMBL/GenBank/DDBJ databases">
        <title>Larsenimonas rhizosphaerae sp. nov., isolated from a tidal mudflat.</title>
        <authorList>
            <person name="Lee S.D."/>
            <person name="Kim I.S."/>
        </authorList>
    </citation>
    <scope>NUCLEOTIDE SEQUENCE</scope>
    <source>
        <strain evidence="11">GH2-1</strain>
    </source>
</reference>
<evidence type="ECO:0000313" key="11">
    <source>
        <dbReference type="EMBL" id="MCX2523192.1"/>
    </source>
</evidence>
<keyword evidence="7 10" id="KW-0808">Transferase</keyword>
<keyword evidence="12" id="KW-1185">Reference proteome</keyword>
<protein>
    <recommendedName>
        <fullName evidence="4 10">Nicotinate-nucleotide--dimethylbenzimidazole phosphoribosyltransferase</fullName>
        <shortName evidence="10">NN:DBI PRT</shortName>
        <ecNumber evidence="3 10">2.4.2.21</ecNumber>
    </recommendedName>
    <alternativeName>
        <fullName evidence="8 10">N(1)-alpha-phosphoribosyltransferase</fullName>
    </alternativeName>
</protein>
<dbReference type="InterPro" id="IPR023195">
    <property type="entry name" value="Nict_dMeBzImd_PRibTrfase_N"/>
</dbReference>
<dbReference type="InterPro" id="IPR036087">
    <property type="entry name" value="Nict_dMeBzImd_PRibTrfase_sf"/>
</dbReference>
<feature type="active site" description="Proton acceptor" evidence="10">
    <location>
        <position position="311"/>
    </location>
</feature>
<dbReference type="AlphaFoldDB" id="A0AA42CT29"/>
<evidence type="ECO:0000256" key="2">
    <source>
        <dbReference type="ARBA" id="ARBA00007110"/>
    </source>
</evidence>
<dbReference type="EC" id="2.4.2.21" evidence="3 10"/>
<comment type="caution">
    <text evidence="11">The sequence shown here is derived from an EMBL/GenBank/DDBJ whole genome shotgun (WGS) entry which is preliminary data.</text>
</comment>
<dbReference type="FunFam" id="3.40.50.10210:FF:000001">
    <property type="entry name" value="Nicotinate-nucleotide--dimethylbenzimidazole phosphoribosyltransferase"/>
    <property type="match status" value="1"/>
</dbReference>
<name>A0AA42CT29_9GAMM</name>
<dbReference type="Gene3D" id="3.40.50.10210">
    <property type="match status" value="1"/>
</dbReference>
<evidence type="ECO:0000256" key="10">
    <source>
        <dbReference type="HAMAP-Rule" id="MF_00230"/>
    </source>
</evidence>
<dbReference type="SUPFAM" id="SSF52733">
    <property type="entry name" value="Nicotinate mononucleotide:5,6-dimethylbenzimidazole phosphoribosyltransferase (CobT)"/>
    <property type="match status" value="1"/>
</dbReference>
<dbReference type="EMBL" id="JAPIVE010000001">
    <property type="protein sequence ID" value="MCX2523192.1"/>
    <property type="molecule type" value="Genomic_DNA"/>
</dbReference>
<dbReference type="HAMAP" id="MF_00230">
    <property type="entry name" value="CobT"/>
    <property type="match status" value="1"/>
</dbReference>
<gene>
    <name evidence="10 11" type="primary">cobT</name>
    <name evidence="11" type="ORF">OQ287_02970</name>
</gene>
<proteinExistence type="inferred from homology"/>
<dbReference type="GO" id="GO:0008939">
    <property type="term" value="F:nicotinate-nucleotide-dimethylbenzimidazole phosphoribosyltransferase activity"/>
    <property type="evidence" value="ECO:0007669"/>
    <property type="project" value="UniProtKB-UniRule"/>
</dbReference>
<dbReference type="InterPro" id="IPR017846">
    <property type="entry name" value="Nict_dMeBzImd_PRibTrfase_bact"/>
</dbReference>
<evidence type="ECO:0000256" key="8">
    <source>
        <dbReference type="ARBA" id="ARBA00030686"/>
    </source>
</evidence>
<evidence type="ECO:0000256" key="1">
    <source>
        <dbReference type="ARBA" id="ARBA00005049"/>
    </source>
</evidence>
<evidence type="ECO:0000256" key="7">
    <source>
        <dbReference type="ARBA" id="ARBA00022679"/>
    </source>
</evidence>
<dbReference type="InterPro" id="IPR003200">
    <property type="entry name" value="Nict_dMeBzImd_PRibTrfase"/>
</dbReference>
<keyword evidence="5 10" id="KW-0169">Cobalamin biosynthesis</keyword>
<evidence type="ECO:0000256" key="9">
    <source>
        <dbReference type="ARBA" id="ARBA00047340"/>
    </source>
</evidence>
<sequence length="342" mass="35375">MSFTISLPSDAHDALIQARIDSKTKPPGALGMLERLALQAARALGPEQPRVERPRLLVFAGDHGVSDEGVSIAPSIVTTQMVSNFLAGGASVNVFARQAGLPVTVVDCGIRVPVEDERIINHRLGAGTAAIHLAPAMSEAAMQEGLANSRRLIGTLKAEGTNVIALGEMGIANTTASSALLAALTGAPVSDCTGRGTGIDAPTLLRKKAVIRQALQRHQTALDQPETLLATLGGFEIVGLVGAILAAAEAGMLVLIDGFIVTVAAAVACAMVPQARAWLIFSHCSDERGHQLALDWLEAEPLLSLGLRIGEGSGAALALPLLHAALAFYNDMATFEQAGVTV</sequence>
<evidence type="ECO:0000256" key="4">
    <source>
        <dbReference type="ARBA" id="ARBA00015486"/>
    </source>
</evidence>
<evidence type="ECO:0000256" key="3">
    <source>
        <dbReference type="ARBA" id="ARBA00011991"/>
    </source>
</evidence>
<comment type="pathway">
    <text evidence="1 10">Nucleoside biosynthesis; alpha-ribazole biosynthesis; alpha-ribazole from 5,6-dimethylbenzimidazole: step 1/2.</text>
</comment>